<proteinExistence type="predicted"/>
<reference evidence="2 3" key="1">
    <citation type="submission" date="2018-07" db="EMBL/GenBank/DDBJ databases">
        <authorList>
            <person name="Peeters C."/>
        </authorList>
    </citation>
    <scope>NUCLEOTIDE SEQUENCE [LARGE SCALE GENOMIC DNA]</scope>
    <source>
        <strain evidence="2 3">LMG 30378</strain>
    </source>
</reference>
<dbReference type="EMBL" id="UFQC01000067">
    <property type="protein sequence ID" value="SSW73847.1"/>
    <property type="molecule type" value="Genomic_DNA"/>
</dbReference>
<name>A0A446D1B4_9BURK</name>
<dbReference type="AlphaFoldDB" id="A0A446D1B4"/>
<dbReference type="AntiFam" id="ANF00175">
    <property type="entry name" value="Shadow ORF (opposite plcN)"/>
</dbReference>
<sequence>MSGRIVLFGAGDDLVVFPGRVHGGRAGQRAGATARGRRGGRHMVEETVVLIEHQQQHRLAPDLRIGGQRIQYPRRVVRALRRAGRAGVFGAGLGGADPGHLRQLAVQHVLAQRIQAARGQGLVLQRGQRARRPMVGVAVGLEARRGVERIVVRHVLVDAPTDAGRLQPLGVGRPGVPARRVAARQLVVEVAQRRAVPAAQAVVGAGPQEQPVGVGAAGERTVIGVAHGEGARHGVLEGHVAFREVGHGMVLLGRGPLAHAAAVPGRLRIRPGMRRAGDAHVLRHLARVRVKGQDGARPFAGLVVVLRPDRAMRAFGAVGHGDREPVAEAAHARQPAEIMVERAVLLHEDHDVLHIADRARAAGGGNREGAAQRRRQQGQGAARGGERGAVAEEVAACVHGVPAHGFGGCSACGVICPMASVRPAPASRTPRPPGPAWPFS</sequence>
<protein>
    <submittedName>
        <fullName evidence="2">Uncharacterized protein</fullName>
    </submittedName>
</protein>
<feature type="region of interest" description="Disordered" evidence="1">
    <location>
        <begin position="362"/>
        <end position="386"/>
    </location>
</feature>
<gene>
    <name evidence="2" type="ORF">AVE30378_06194</name>
</gene>
<dbReference type="Proteomes" id="UP000289465">
    <property type="component" value="Unassembled WGS sequence"/>
</dbReference>
<accession>A0A446D1B4</accession>
<evidence type="ECO:0000256" key="1">
    <source>
        <dbReference type="SAM" id="MobiDB-lite"/>
    </source>
</evidence>
<evidence type="ECO:0000313" key="3">
    <source>
        <dbReference type="Proteomes" id="UP000289465"/>
    </source>
</evidence>
<evidence type="ECO:0000313" key="2">
    <source>
        <dbReference type="EMBL" id="SSW73847.1"/>
    </source>
</evidence>
<organism evidence="2 3">
    <name type="scientific">Achromobacter veterisilvae</name>
    <dbReference type="NCBI Taxonomy" id="2069367"/>
    <lineage>
        <taxon>Bacteria</taxon>
        <taxon>Pseudomonadati</taxon>
        <taxon>Pseudomonadota</taxon>
        <taxon>Betaproteobacteria</taxon>
        <taxon>Burkholderiales</taxon>
        <taxon>Alcaligenaceae</taxon>
        <taxon>Achromobacter</taxon>
    </lineage>
</organism>